<proteinExistence type="predicted"/>
<sequence>MSFDLLQPIYPLSYDEHTAMVVFINGGGPEEDIPKFITAMRLDKRLRETTHYYHGVSLDVDNNMRWYVIAHMAVQHSDTATPEHWYGEHGALTSQPLSDDVRKEAEEVVLAKLRMDFFHVLGLEEFIG</sequence>
<accession>K4JT19</accession>
<keyword evidence="2" id="KW-1185">Reference proteome</keyword>
<dbReference type="EMBL" id="JX100810">
    <property type="protein sequence ID" value="AFU88286.1"/>
    <property type="molecule type" value="Genomic_DNA"/>
</dbReference>
<protein>
    <submittedName>
        <fullName evidence="1">Uncharacterized protein</fullName>
    </submittedName>
</protein>
<dbReference type="GeneID" id="13995344"/>
<dbReference type="Proteomes" id="UP000000463">
    <property type="component" value="Segment"/>
</dbReference>
<gene>
    <name evidence="1" type="ORF">CcrColossus_gp416</name>
</gene>
<name>K4JT19_9CAUD</name>
<evidence type="ECO:0000313" key="1">
    <source>
        <dbReference type="EMBL" id="AFU88286.1"/>
    </source>
</evidence>
<evidence type="ECO:0000313" key="2">
    <source>
        <dbReference type="Proteomes" id="UP000000463"/>
    </source>
</evidence>
<dbReference type="KEGG" id="vg:13995344"/>
<dbReference type="RefSeq" id="YP_006988650.1">
    <property type="nucleotide sequence ID" value="NC_019406.1"/>
</dbReference>
<organism evidence="1 2">
    <name type="scientific">Caulobacter phage CcrColossus</name>
    <dbReference type="NCBI Taxonomy" id="1211640"/>
    <lineage>
        <taxon>Viruses</taxon>
        <taxon>Duplodnaviria</taxon>
        <taxon>Heunggongvirae</taxon>
        <taxon>Uroviricota</taxon>
        <taxon>Caudoviricetes</taxon>
        <taxon>Jeanschmidtviridae</taxon>
        <taxon>Colossusvirus</taxon>
        <taxon>Colossusvirus colossus</taxon>
    </lineage>
</organism>
<reference evidence="1 2" key="1">
    <citation type="journal article" date="2012" name="BMC Genomics">
        <title>The Caulobacter crescentus phage phiCbK: genomics of a canonical phage.</title>
        <authorList>
            <person name="Gill J.J."/>
            <person name="Berry J.D."/>
            <person name="Russell W.K."/>
            <person name="Lessor L."/>
            <person name="Escobar Garcia D.A."/>
            <person name="Hernandez D."/>
            <person name="Kane A."/>
            <person name="Keene J."/>
            <person name="Maddox M."/>
            <person name="Martin R."/>
            <person name="Mohan S."/>
            <person name="Thorn A.M."/>
            <person name="Russell D.H."/>
            <person name="Young R."/>
        </authorList>
    </citation>
    <scope>NUCLEOTIDE SEQUENCE [LARGE SCALE GENOMIC DNA]</scope>
</reference>